<dbReference type="InterPro" id="IPR012347">
    <property type="entry name" value="Ferritin-like"/>
</dbReference>
<dbReference type="Pfam" id="PF09968">
    <property type="entry name" value="DUF2202"/>
    <property type="match status" value="1"/>
</dbReference>
<keyword evidence="2" id="KW-0472">Membrane</keyword>
<dbReference type="SUPFAM" id="SSF47240">
    <property type="entry name" value="Ferritin-like"/>
    <property type="match status" value="1"/>
</dbReference>
<name>A0L9X2_MAGMM</name>
<proteinExistence type="predicted"/>
<evidence type="ECO:0000313" key="5">
    <source>
        <dbReference type="Proteomes" id="UP000002586"/>
    </source>
</evidence>
<dbReference type="Proteomes" id="UP000002586">
    <property type="component" value="Chromosome"/>
</dbReference>
<dbReference type="HOGENOM" id="CLU_717285_0_0_5"/>
<keyword evidence="2" id="KW-1133">Transmembrane helix</keyword>
<sequence length="385" mass="42796">MVNGKIMDIEDWEPSHKPKNHPAEQKAGEQNPTIAPQAHSPHGQAMLDDLDAEAFADIDRPIEATPLAEQKPPKGTCASAQDDAMPSSMDEESSSFQPFKFIMQKKSCAADDCSSCQDKPPIAAVSKARSKFNFIGVGVGLLVLMVVLLQVYQNFESKKISATINAFNGLMPDTQTVALTNAQTPCGQPVAMGMATTPCGQPVAFGMGGVLTPAEKRFLIYMREEEKLARDVYLNLYDRWKVAIFRSISRSEQRHMDAVLRMITRYGLEDPAAQDVRGQFKDRDLRELYEKLIARGERSLGEALKVGGLVEELDIFDLNRALRETSAQDITRVYQNIQRGSFNHLRSFAHGVELRGQRYKAQKLSQQQVDTILHAPMDTNIGLLP</sequence>
<accession>A0L9X2</accession>
<dbReference type="EMBL" id="CP000471">
    <property type="protein sequence ID" value="ABK44765.1"/>
    <property type="molecule type" value="Genomic_DNA"/>
</dbReference>
<protein>
    <recommendedName>
        <fullName evidence="3">DUF2202 domain-containing protein</fullName>
    </recommendedName>
</protein>
<dbReference type="Gene3D" id="1.20.1260.10">
    <property type="match status" value="1"/>
</dbReference>
<dbReference type="CDD" id="cd01048">
    <property type="entry name" value="Ferritin_like_AB2"/>
    <property type="match status" value="1"/>
</dbReference>
<evidence type="ECO:0000256" key="2">
    <source>
        <dbReference type="SAM" id="Phobius"/>
    </source>
</evidence>
<gene>
    <name evidence="4" type="ordered locus">Mmc1_2264</name>
</gene>
<feature type="compositionally biased region" description="Basic and acidic residues" evidence="1">
    <location>
        <begin position="13"/>
        <end position="27"/>
    </location>
</feature>
<dbReference type="STRING" id="156889.Mmc1_2264"/>
<feature type="region of interest" description="Disordered" evidence="1">
    <location>
        <begin position="1"/>
        <end position="92"/>
    </location>
</feature>
<evidence type="ECO:0000313" key="4">
    <source>
        <dbReference type="EMBL" id="ABK44765.1"/>
    </source>
</evidence>
<feature type="domain" description="DUF2202" evidence="3">
    <location>
        <begin position="215"/>
        <end position="376"/>
    </location>
</feature>
<feature type="transmembrane region" description="Helical" evidence="2">
    <location>
        <begin position="132"/>
        <end position="152"/>
    </location>
</feature>
<keyword evidence="5" id="KW-1185">Reference proteome</keyword>
<evidence type="ECO:0000256" key="1">
    <source>
        <dbReference type="SAM" id="MobiDB-lite"/>
    </source>
</evidence>
<reference evidence="4 5" key="2">
    <citation type="journal article" date="2012" name="Int. J. Syst. Evol. Microbiol.">
        <title>Magnetococcus marinus gen. nov., sp. nov., a marine, magnetotactic bacterium that represents a novel lineage (Magnetococcaceae fam. nov.; Magnetococcales ord. nov.) at the base of the Alphaproteobacteria.</title>
        <authorList>
            <person name="Bazylinski D.A."/>
            <person name="Williams T.J."/>
            <person name="Lefevre C.T."/>
            <person name="Berg R.J."/>
            <person name="Zhang C.L."/>
            <person name="Bowser S.S."/>
            <person name="Dean A.J."/>
            <person name="Beveridge T.J."/>
        </authorList>
    </citation>
    <scope>NUCLEOTIDE SEQUENCE [LARGE SCALE GENOMIC DNA]</scope>
    <source>
        <strain evidence="5">ATCC BAA-1437 / JCM 17883 / MC-1</strain>
    </source>
</reference>
<reference evidence="5" key="1">
    <citation type="journal article" date="2009" name="Appl. Environ. Microbiol.">
        <title>Complete genome sequence of the chemolithoautotrophic marine magnetotactic coccus strain MC-1.</title>
        <authorList>
            <person name="Schubbe S."/>
            <person name="Williams T.J."/>
            <person name="Xie G."/>
            <person name="Kiss H.E."/>
            <person name="Brettin T.S."/>
            <person name="Martinez D."/>
            <person name="Ross C.A."/>
            <person name="Schuler D."/>
            <person name="Cox B.L."/>
            <person name="Nealson K.H."/>
            <person name="Bazylinski D.A."/>
        </authorList>
    </citation>
    <scope>NUCLEOTIDE SEQUENCE [LARGE SCALE GENOMIC DNA]</scope>
    <source>
        <strain evidence="5">ATCC BAA-1437 / JCM 17883 / MC-1</strain>
    </source>
</reference>
<keyword evidence="2" id="KW-0812">Transmembrane</keyword>
<dbReference type="eggNOG" id="COG4902">
    <property type="taxonomic scope" value="Bacteria"/>
</dbReference>
<evidence type="ECO:0000259" key="3">
    <source>
        <dbReference type="Pfam" id="PF09968"/>
    </source>
</evidence>
<dbReference type="AlphaFoldDB" id="A0L9X2"/>
<dbReference type="InterPro" id="IPR009078">
    <property type="entry name" value="Ferritin-like_SF"/>
</dbReference>
<dbReference type="InterPro" id="IPR019243">
    <property type="entry name" value="DUF2202"/>
</dbReference>
<dbReference type="KEGG" id="mgm:Mmc1_2264"/>
<organism evidence="4 5">
    <name type="scientific">Magnetococcus marinus (strain ATCC BAA-1437 / JCM 17883 / MC-1)</name>
    <dbReference type="NCBI Taxonomy" id="156889"/>
    <lineage>
        <taxon>Bacteria</taxon>
        <taxon>Pseudomonadati</taxon>
        <taxon>Pseudomonadota</taxon>
        <taxon>Magnetococcia</taxon>
        <taxon>Magnetococcales</taxon>
        <taxon>Magnetococcaceae</taxon>
        <taxon>Magnetococcus</taxon>
    </lineage>
</organism>